<dbReference type="EMBL" id="CP009285">
    <property type="protein sequence ID" value="AIQ57368.1"/>
    <property type="molecule type" value="Genomic_DNA"/>
</dbReference>
<proteinExistence type="predicted"/>
<evidence type="ECO:0008006" key="4">
    <source>
        <dbReference type="Google" id="ProtNLM"/>
    </source>
</evidence>
<keyword evidence="1" id="KW-0472">Membrane</keyword>
<feature type="transmembrane region" description="Helical" evidence="1">
    <location>
        <begin position="56"/>
        <end position="77"/>
    </location>
</feature>
<dbReference type="KEGG" id="pbd:PBOR_10850"/>
<keyword evidence="1" id="KW-1133">Transmembrane helix</keyword>
<evidence type="ECO:0000256" key="1">
    <source>
        <dbReference type="SAM" id="Phobius"/>
    </source>
</evidence>
<dbReference type="OrthoDB" id="2679770at2"/>
<accession>A0A089LE11</accession>
<reference evidence="2" key="1">
    <citation type="submission" date="2014-08" db="EMBL/GenBank/DDBJ databases">
        <title>Comparative genomics of the Paenibacillus odorifer group.</title>
        <authorList>
            <person name="den Bakker H.C."/>
            <person name="Tsai Y.-C.Y.-C."/>
            <person name="Martin N."/>
            <person name="Korlach J."/>
            <person name="Wiedmann M."/>
        </authorList>
    </citation>
    <scope>NUCLEOTIDE SEQUENCE [LARGE SCALE GENOMIC DNA]</scope>
    <source>
        <strain evidence="2">DSM 13188</strain>
    </source>
</reference>
<keyword evidence="3" id="KW-1185">Reference proteome</keyword>
<feature type="transmembrane region" description="Helical" evidence="1">
    <location>
        <begin position="6"/>
        <end position="21"/>
    </location>
</feature>
<name>A0A089LE11_PAEBO</name>
<keyword evidence="1" id="KW-0812">Transmembrane</keyword>
<dbReference type="RefSeq" id="WP_042211611.1">
    <property type="nucleotide sequence ID" value="NZ_CP009285.1"/>
</dbReference>
<dbReference type="HOGENOM" id="CLU_2424118_0_0_9"/>
<protein>
    <recommendedName>
        <fullName evidence="4">DUF4491 domain-containing protein</fullName>
    </recommendedName>
</protein>
<sequence>MEYLYIAIGLLFVGAVLYKITDVPRIIYWGYSAWWAGWAFLVSWIISLLFDVEVSKFLFFSVTVALMAVFYGGKAIIKRITNDDYKFKDRM</sequence>
<evidence type="ECO:0000313" key="3">
    <source>
        <dbReference type="Proteomes" id="UP000029518"/>
    </source>
</evidence>
<evidence type="ECO:0000313" key="2">
    <source>
        <dbReference type="EMBL" id="AIQ57368.1"/>
    </source>
</evidence>
<organism evidence="2 3">
    <name type="scientific">Paenibacillus borealis</name>
    <dbReference type="NCBI Taxonomy" id="160799"/>
    <lineage>
        <taxon>Bacteria</taxon>
        <taxon>Bacillati</taxon>
        <taxon>Bacillota</taxon>
        <taxon>Bacilli</taxon>
        <taxon>Bacillales</taxon>
        <taxon>Paenibacillaceae</taxon>
        <taxon>Paenibacillus</taxon>
    </lineage>
</organism>
<feature type="transmembrane region" description="Helical" evidence="1">
    <location>
        <begin position="28"/>
        <end position="50"/>
    </location>
</feature>
<dbReference type="AlphaFoldDB" id="A0A089LE11"/>
<dbReference type="Proteomes" id="UP000029518">
    <property type="component" value="Chromosome"/>
</dbReference>
<gene>
    <name evidence="2" type="ORF">PBOR_10850</name>
</gene>